<dbReference type="EMBL" id="NIDF01000191">
    <property type="protein sequence ID" value="TYJ51747.1"/>
    <property type="molecule type" value="Genomic_DNA"/>
</dbReference>
<keyword evidence="1" id="KW-1133">Transmembrane helix</keyword>
<feature type="transmembrane region" description="Helical" evidence="1">
    <location>
        <begin position="30"/>
        <end position="49"/>
    </location>
</feature>
<feature type="transmembrane region" description="Helical" evidence="1">
    <location>
        <begin position="107"/>
        <end position="126"/>
    </location>
</feature>
<evidence type="ECO:0000313" key="2">
    <source>
        <dbReference type="EMBL" id="TYJ51747.1"/>
    </source>
</evidence>
<keyword evidence="1" id="KW-0472">Membrane</keyword>
<dbReference type="Proteomes" id="UP000322245">
    <property type="component" value="Unassembled WGS sequence"/>
</dbReference>
<accession>A0A5D3AJL2</accession>
<keyword evidence="3" id="KW-1185">Reference proteome</keyword>
<proteinExistence type="predicted"/>
<name>A0A5D3AJL2_9TREE</name>
<sequence>MPPSTANNPSQSDSLQTIVYIGLKKYYDFILFWTDIVVYTLTIVVLATLDSSTCPVPRLQMSADGARLAVNLIVYCFLMPSPPGRSSQQGGQQPLVLGMTRLQKIKIASAVIFTVFGFTALMLQIAHTASVERHEACLSAILCPGSYSKSPCTGVQGQFCRKPSVNPTQALIKDNIRTETIDGGYRFDFDADVEPHPNSTSDFVVVGGCNWTYLTVLDVLPAANETRFQVPVEAAFNCSSSEKLSLGIVVRIAETEKAKELERGDRIRVEEKKGLTKIVGAEKGSW</sequence>
<dbReference type="AlphaFoldDB" id="A0A5D3AJL2"/>
<organism evidence="2 3">
    <name type="scientific">Cryptococcus floricola</name>
    <dbReference type="NCBI Taxonomy" id="2591691"/>
    <lineage>
        <taxon>Eukaryota</taxon>
        <taxon>Fungi</taxon>
        <taxon>Dikarya</taxon>
        <taxon>Basidiomycota</taxon>
        <taxon>Agaricomycotina</taxon>
        <taxon>Tremellomycetes</taxon>
        <taxon>Tremellales</taxon>
        <taxon>Cryptococcaceae</taxon>
        <taxon>Cryptococcus</taxon>
    </lineage>
</organism>
<reference evidence="2 3" key="1">
    <citation type="submission" date="2017-05" db="EMBL/GenBank/DDBJ databases">
        <title>The Genome Sequence of Tsuchiyaea wingfieldii DSM 27421.</title>
        <authorList>
            <person name="Cuomo C."/>
            <person name="Passer A."/>
            <person name="Billmyre B."/>
            <person name="Heitman J."/>
        </authorList>
    </citation>
    <scope>NUCLEOTIDE SEQUENCE [LARGE SCALE GENOMIC DNA]</scope>
    <source>
        <strain evidence="2 3">DSM 27421</strain>
    </source>
</reference>
<evidence type="ECO:0000313" key="3">
    <source>
        <dbReference type="Proteomes" id="UP000322245"/>
    </source>
</evidence>
<keyword evidence="1" id="KW-0812">Transmembrane</keyword>
<protein>
    <submittedName>
        <fullName evidence="2">Uncharacterized protein</fullName>
    </submittedName>
</protein>
<evidence type="ECO:0000256" key="1">
    <source>
        <dbReference type="SAM" id="Phobius"/>
    </source>
</evidence>
<comment type="caution">
    <text evidence="2">The sequence shown here is derived from an EMBL/GenBank/DDBJ whole genome shotgun (WGS) entry which is preliminary data.</text>
</comment>
<gene>
    <name evidence="2" type="ORF">B9479_007673</name>
</gene>